<reference evidence="1" key="1">
    <citation type="submission" date="2014-09" db="EMBL/GenBank/DDBJ databases">
        <authorList>
            <person name="Magalhaes I.L.F."/>
            <person name="Oliveira U."/>
            <person name="Santos F.R."/>
            <person name="Vidigal T.H.D.A."/>
            <person name="Brescovit A.D."/>
            <person name="Santos A.J."/>
        </authorList>
    </citation>
    <scope>NUCLEOTIDE SEQUENCE</scope>
    <source>
        <tissue evidence="1">Shoot tissue taken approximately 20 cm above the soil surface</tissue>
    </source>
</reference>
<accession>A0A0A9HDE3</accession>
<protein>
    <submittedName>
        <fullName evidence="1">Uncharacterized protein</fullName>
    </submittedName>
</protein>
<dbReference type="AlphaFoldDB" id="A0A0A9HDE3"/>
<proteinExistence type="predicted"/>
<sequence>MSEKLESIAKSLTIRAEKEAPWL</sequence>
<dbReference type="EMBL" id="GBRH01164057">
    <property type="protein sequence ID" value="JAE33839.1"/>
    <property type="molecule type" value="Transcribed_RNA"/>
</dbReference>
<reference evidence="1" key="2">
    <citation type="journal article" date="2015" name="Data Brief">
        <title>Shoot transcriptome of the giant reed, Arundo donax.</title>
        <authorList>
            <person name="Barrero R.A."/>
            <person name="Guerrero F.D."/>
            <person name="Moolhuijzen P."/>
            <person name="Goolsby J.A."/>
            <person name="Tidwell J."/>
            <person name="Bellgard S.E."/>
            <person name="Bellgard M.I."/>
        </authorList>
    </citation>
    <scope>NUCLEOTIDE SEQUENCE</scope>
    <source>
        <tissue evidence="1">Shoot tissue taken approximately 20 cm above the soil surface</tissue>
    </source>
</reference>
<name>A0A0A9HDE3_ARUDO</name>
<evidence type="ECO:0000313" key="1">
    <source>
        <dbReference type="EMBL" id="JAE33839.1"/>
    </source>
</evidence>
<organism evidence="1">
    <name type="scientific">Arundo donax</name>
    <name type="common">Giant reed</name>
    <name type="synonym">Donax arundinaceus</name>
    <dbReference type="NCBI Taxonomy" id="35708"/>
    <lineage>
        <taxon>Eukaryota</taxon>
        <taxon>Viridiplantae</taxon>
        <taxon>Streptophyta</taxon>
        <taxon>Embryophyta</taxon>
        <taxon>Tracheophyta</taxon>
        <taxon>Spermatophyta</taxon>
        <taxon>Magnoliopsida</taxon>
        <taxon>Liliopsida</taxon>
        <taxon>Poales</taxon>
        <taxon>Poaceae</taxon>
        <taxon>PACMAD clade</taxon>
        <taxon>Arundinoideae</taxon>
        <taxon>Arundineae</taxon>
        <taxon>Arundo</taxon>
    </lineage>
</organism>